<dbReference type="PATRIC" id="fig|1114965.3.peg.1662"/>
<dbReference type="STRING" id="1114965.Spaf_1738"/>
<name>I1ZNR6_STRPA</name>
<dbReference type="PaxDb" id="1114965-Spaf_1738"/>
<dbReference type="Proteomes" id="UP000002865">
    <property type="component" value="Chromosome"/>
</dbReference>
<accession>I1ZNR6</accession>
<dbReference type="AlphaFoldDB" id="I1ZNR6"/>
<evidence type="ECO:0000313" key="2">
    <source>
        <dbReference type="Proteomes" id="UP000002865"/>
    </source>
</evidence>
<protein>
    <submittedName>
        <fullName evidence="1">Uncharacterized protein</fullName>
    </submittedName>
</protein>
<evidence type="ECO:0000313" key="1">
    <source>
        <dbReference type="EMBL" id="AFJ26690.1"/>
    </source>
</evidence>
<sequence>MAIGTNHGILSNRDGTYIQHGQIVIGVEIFSQMDVTP</sequence>
<dbReference type="HOGENOM" id="CLU_3349280_0_0_9"/>
<proteinExistence type="predicted"/>
<dbReference type="KEGG" id="scf:Spaf_1738"/>
<organism evidence="1 2">
    <name type="scientific">Streptococcus parasanguinis FW213</name>
    <dbReference type="NCBI Taxonomy" id="1114965"/>
    <lineage>
        <taxon>Bacteria</taxon>
        <taxon>Bacillati</taxon>
        <taxon>Bacillota</taxon>
        <taxon>Bacilli</taxon>
        <taxon>Lactobacillales</taxon>
        <taxon>Streptococcaceae</taxon>
        <taxon>Streptococcus</taxon>
    </lineage>
</organism>
<dbReference type="EMBL" id="CP003122">
    <property type="protein sequence ID" value="AFJ26690.1"/>
    <property type="molecule type" value="Genomic_DNA"/>
</dbReference>
<gene>
    <name evidence="1" type="ORF">Spaf_1738</name>
</gene>
<reference evidence="1 2" key="1">
    <citation type="journal article" date="2012" name="PLoS ONE">
        <title>Complete Genome and Transcriptomes of Streptococcus parasanguinis FW213: Phylogenic Relations and Potential Virulence Mechanisms.</title>
        <authorList>
            <person name="Geng J."/>
            <person name="Chiu C.H."/>
            <person name="Tang P."/>
            <person name="Chen Y."/>
            <person name="Shieh H.R."/>
            <person name="Hu S."/>
            <person name="Chen Y.Y."/>
        </authorList>
    </citation>
    <scope>NUCLEOTIDE SEQUENCE [LARGE SCALE GENOMIC DNA]</scope>
    <source>
        <strain evidence="1 2">FW213</strain>
    </source>
</reference>